<comment type="subcellular location">
    <subcellularLocation>
        <location evidence="7">Mitochondrion</location>
    </subcellularLocation>
</comment>
<evidence type="ECO:0000259" key="8">
    <source>
        <dbReference type="Pfam" id="PF00814"/>
    </source>
</evidence>
<dbReference type="GO" id="GO:0061711">
    <property type="term" value="F:tRNA N(6)-L-threonylcarbamoyladenine synthase activity"/>
    <property type="evidence" value="ECO:0007669"/>
    <property type="project" value="UniProtKB-EC"/>
</dbReference>
<evidence type="ECO:0000313" key="10">
    <source>
        <dbReference type="Proteomes" id="UP001152747"/>
    </source>
</evidence>
<evidence type="ECO:0000256" key="2">
    <source>
        <dbReference type="ARBA" id="ARBA00022679"/>
    </source>
</evidence>
<dbReference type="InterPro" id="IPR017861">
    <property type="entry name" value="KAE1/TsaD"/>
</dbReference>
<dbReference type="Pfam" id="PF00814">
    <property type="entry name" value="TsaD"/>
    <property type="match status" value="1"/>
</dbReference>
<dbReference type="InterPro" id="IPR043129">
    <property type="entry name" value="ATPase_NBD"/>
</dbReference>
<organism evidence="9 10">
    <name type="scientific">Caenorhabditis angaria</name>
    <dbReference type="NCBI Taxonomy" id="860376"/>
    <lineage>
        <taxon>Eukaryota</taxon>
        <taxon>Metazoa</taxon>
        <taxon>Ecdysozoa</taxon>
        <taxon>Nematoda</taxon>
        <taxon>Chromadorea</taxon>
        <taxon>Rhabditida</taxon>
        <taxon>Rhabditina</taxon>
        <taxon>Rhabditomorpha</taxon>
        <taxon>Rhabditoidea</taxon>
        <taxon>Rhabditidae</taxon>
        <taxon>Peloderinae</taxon>
        <taxon>Caenorhabditis</taxon>
    </lineage>
</organism>
<dbReference type="SUPFAM" id="SSF53067">
    <property type="entry name" value="Actin-like ATPase domain"/>
    <property type="match status" value="1"/>
</dbReference>
<keyword evidence="10" id="KW-1185">Reference proteome</keyword>
<proteinExistence type="inferred from homology"/>
<evidence type="ECO:0000256" key="4">
    <source>
        <dbReference type="ARBA" id="ARBA00022723"/>
    </source>
</evidence>
<dbReference type="HAMAP" id="MF_01445">
    <property type="entry name" value="TsaD"/>
    <property type="match status" value="1"/>
</dbReference>
<dbReference type="GO" id="GO:0005739">
    <property type="term" value="C:mitochondrion"/>
    <property type="evidence" value="ECO:0007669"/>
    <property type="project" value="UniProtKB-SubCell"/>
</dbReference>
<sequence>MKLSRKCWQKIVLGIETSCDDTAVAILNSKREILAAERFTNRKIQQEIGGISPIVCAEQHRKHLPILIEKCIFDAGISKNELDAIAVTSTPGLVIALKEGIGKAIQLARDLNRPLIPVHHMRAHALSIYLSEYASTIKFPFSTFLISGGHALIAIAKSAEEFELYGKSLSGSPGECLDKVAREISIPSEYSGIHAGAAIEKLAENAETDGYLKYAAVLPSTSGADMQFSQLKSTYLNLARKRREDSDFSVENFCASLQHSVAAHISSKLHSFFEQNSSNQLVVGGGVAANQYIFNAIQKVAKFYNCETFQVPLRLCSDNAEMITLTGLMMLELGSSSIIPPDKIPDTIYAHARTEIGIDCRHKITPKPSKRLIISTINGHQPIRFSYNRK</sequence>
<dbReference type="InterPro" id="IPR022450">
    <property type="entry name" value="TsaD"/>
</dbReference>
<comment type="cofactor">
    <cofactor evidence="7">
        <name>a divalent metal cation</name>
        <dbReference type="ChEBI" id="CHEBI:60240"/>
    </cofactor>
    <text evidence="7">Binds 1 divalent metal cation per subunit.</text>
</comment>
<dbReference type="EMBL" id="CANHGI010000005">
    <property type="protein sequence ID" value="CAI5451705.1"/>
    <property type="molecule type" value="Genomic_DNA"/>
</dbReference>
<comment type="function">
    <text evidence="7">Required for the formation of a threonylcarbamoyl group on adenosine at position 37 (t(6)A37) in mitochondrial tRNAs that read codons beginning with adenine. Probably involved in the transfer of the threonylcarbamoyl moiety of threonylcarbamoyl-AMP (TC-AMP) to the N6 group of A37. Involved in mitochondrial genome maintenance.</text>
</comment>
<accession>A0A9P1N579</accession>
<evidence type="ECO:0000256" key="5">
    <source>
        <dbReference type="ARBA" id="ARBA00023315"/>
    </source>
</evidence>
<evidence type="ECO:0000256" key="7">
    <source>
        <dbReference type="HAMAP-Rule" id="MF_03179"/>
    </source>
</evidence>
<keyword evidence="7" id="KW-0496">Mitochondrion</keyword>
<comment type="catalytic activity">
    <reaction evidence="6 7">
        <text>L-threonylcarbamoyladenylate + adenosine(37) in tRNA = N(6)-L-threonylcarbamoyladenosine(37) in tRNA + AMP + H(+)</text>
        <dbReference type="Rhea" id="RHEA:37059"/>
        <dbReference type="Rhea" id="RHEA-COMP:10162"/>
        <dbReference type="Rhea" id="RHEA-COMP:10163"/>
        <dbReference type="ChEBI" id="CHEBI:15378"/>
        <dbReference type="ChEBI" id="CHEBI:73682"/>
        <dbReference type="ChEBI" id="CHEBI:74411"/>
        <dbReference type="ChEBI" id="CHEBI:74418"/>
        <dbReference type="ChEBI" id="CHEBI:456215"/>
        <dbReference type="EC" id="2.3.1.234"/>
    </reaction>
</comment>
<dbReference type="Gene3D" id="3.30.420.40">
    <property type="match status" value="2"/>
</dbReference>
<dbReference type="NCBIfam" id="TIGR00329">
    <property type="entry name" value="gcp_kae1"/>
    <property type="match status" value="1"/>
</dbReference>
<evidence type="ECO:0000256" key="1">
    <source>
        <dbReference type="ARBA" id="ARBA00012156"/>
    </source>
</evidence>
<dbReference type="PANTHER" id="PTHR11735:SF6">
    <property type="entry name" value="TRNA N6-ADENOSINE THREONYLCARBAMOYLTRANSFERASE, MITOCHONDRIAL"/>
    <property type="match status" value="1"/>
</dbReference>
<evidence type="ECO:0000313" key="9">
    <source>
        <dbReference type="EMBL" id="CAI5451705.1"/>
    </source>
</evidence>
<dbReference type="CDD" id="cd24134">
    <property type="entry name" value="ASKHA_NBD_OSGEPL1_QRI7_euk"/>
    <property type="match status" value="1"/>
</dbReference>
<keyword evidence="5 7" id="KW-0012">Acyltransferase</keyword>
<dbReference type="GO" id="GO:0002949">
    <property type="term" value="P:tRNA threonylcarbamoyladenosine modification"/>
    <property type="evidence" value="ECO:0007669"/>
    <property type="project" value="UniProtKB-UniRule"/>
</dbReference>
<gene>
    <name evidence="7" type="primary">osgl-1</name>
    <name evidence="9" type="ORF">CAMP_LOCUS14342</name>
</gene>
<keyword evidence="4 7" id="KW-0479">Metal-binding</keyword>
<dbReference type="EC" id="2.3.1.234" evidence="1"/>
<comment type="subunit">
    <text evidence="7">Homodimer.</text>
</comment>
<dbReference type="AlphaFoldDB" id="A0A9P1N579"/>
<dbReference type="PANTHER" id="PTHR11735">
    <property type="entry name" value="TRNA N6-ADENOSINE THREONYLCARBAMOYLTRANSFERASE"/>
    <property type="match status" value="1"/>
</dbReference>
<dbReference type="OrthoDB" id="10259622at2759"/>
<dbReference type="Proteomes" id="UP001152747">
    <property type="component" value="Unassembled WGS sequence"/>
</dbReference>
<comment type="caution">
    <text evidence="9">The sequence shown here is derived from an EMBL/GenBank/DDBJ whole genome shotgun (WGS) entry which is preliminary data.</text>
</comment>
<comment type="similarity">
    <text evidence="7">Belongs to the KAE1 / TsaD family.</text>
</comment>
<protein>
    <recommendedName>
        <fullName evidence="1">N(6)-L-threonylcarbamoyladenine synthase</fullName>
        <ecNumber evidence="1">2.3.1.234</ecNumber>
    </recommendedName>
</protein>
<evidence type="ECO:0000256" key="3">
    <source>
        <dbReference type="ARBA" id="ARBA00022694"/>
    </source>
</evidence>
<dbReference type="GO" id="GO:0046872">
    <property type="term" value="F:metal ion binding"/>
    <property type="evidence" value="ECO:0007669"/>
    <property type="project" value="UniProtKB-KW"/>
</dbReference>
<keyword evidence="2 7" id="KW-0808">Transferase</keyword>
<evidence type="ECO:0000256" key="6">
    <source>
        <dbReference type="ARBA" id="ARBA00048117"/>
    </source>
</evidence>
<feature type="domain" description="Gcp-like" evidence="8">
    <location>
        <begin position="33"/>
        <end position="324"/>
    </location>
</feature>
<dbReference type="PRINTS" id="PR00789">
    <property type="entry name" value="OSIALOPTASE"/>
</dbReference>
<name>A0A9P1N579_9PELO</name>
<dbReference type="InterPro" id="IPR000905">
    <property type="entry name" value="Gcp-like_dom"/>
</dbReference>
<keyword evidence="3 7" id="KW-0819">tRNA processing</keyword>
<reference evidence="9" key="1">
    <citation type="submission" date="2022-11" db="EMBL/GenBank/DDBJ databases">
        <authorList>
            <person name="Kikuchi T."/>
        </authorList>
    </citation>
    <scope>NUCLEOTIDE SEQUENCE</scope>
    <source>
        <strain evidence="9">PS1010</strain>
    </source>
</reference>